<protein>
    <recommendedName>
        <fullName evidence="2">Protein kinase domain-containing protein</fullName>
    </recommendedName>
</protein>
<proteinExistence type="predicted"/>
<dbReference type="PANTHER" id="PTHR45807:SF1">
    <property type="entry name" value="TYROSINE-PROTEIN KINASE JAK2"/>
    <property type="match status" value="1"/>
</dbReference>
<dbReference type="PANTHER" id="PTHR45807">
    <property type="entry name" value="TYROSINE-PROTEIN KINASE HOPSCOTCH"/>
    <property type="match status" value="1"/>
</dbReference>
<dbReference type="InterPro" id="IPR051286">
    <property type="entry name" value="JAK"/>
</dbReference>
<name>A0A2G9P7R5_AQUCT</name>
<dbReference type="GO" id="GO:0004715">
    <property type="term" value="F:non-membrane spanning protein tyrosine kinase activity"/>
    <property type="evidence" value="ECO:0007669"/>
    <property type="project" value="TreeGrafter"/>
</dbReference>
<dbReference type="GO" id="GO:0019221">
    <property type="term" value="P:cytokine-mediated signaling pathway"/>
    <property type="evidence" value="ECO:0007669"/>
    <property type="project" value="TreeGrafter"/>
</dbReference>
<reference evidence="1" key="1">
    <citation type="submission" date="2017-08" db="EMBL/GenBank/DDBJ databases">
        <title>Assembly of the North American Bullfrog Genome.</title>
        <authorList>
            <person name="Warren R.L."/>
            <person name="Vandervalk B.P."/>
            <person name="Kucuk E."/>
            <person name="Birol I."/>
            <person name="Helbing C."/>
            <person name="Pandoh P."/>
            <person name="Behsaz B."/>
            <person name="Mohamadi H."/>
            <person name="Chu J."/>
            <person name="Jackman S."/>
            <person name="Hammond S.A."/>
            <person name="Veldhoen N."/>
            <person name="Kirk H."/>
            <person name="Zhao Y."/>
            <person name="Coope R."/>
            <person name="Pleasance S."/>
            <person name="Moore R."/>
            <person name="Holt R."/>
        </authorList>
    </citation>
    <scope>NUCLEOTIDE SEQUENCE</scope>
    <source>
        <strain evidence="1">Bruno</strain>
        <tissue evidence="1">Liver</tissue>
    </source>
</reference>
<dbReference type="AlphaFoldDB" id="A0A2G9P7R5"/>
<evidence type="ECO:0000313" key="1">
    <source>
        <dbReference type="EMBL" id="PIN99391.1"/>
    </source>
</evidence>
<sequence length="96" mass="10778">MGGTSRKRTAPEERNLVHGNVCLKNILLIREEDRKTGNPAFIKLSDPGISISVLPRESKGVRQEVSGNSSKVKESLVVTKVTRTIVLIKRFLLYFR</sequence>
<dbReference type="GO" id="GO:0005829">
    <property type="term" value="C:cytosol"/>
    <property type="evidence" value="ECO:0007669"/>
    <property type="project" value="TreeGrafter"/>
</dbReference>
<accession>A0A2G9P7R5</accession>
<dbReference type="GO" id="GO:0005131">
    <property type="term" value="F:growth hormone receptor binding"/>
    <property type="evidence" value="ECO:0007669"/>
    <property type="project" value="TreeGrafter"/>
</dbReference>
<evidence type="ECO:0008006" key="2">
    <source>
        <dbReference type="Google" id="ProtNLM"/>
    </source>
</evidence>
<dbReference type="GO" id="GO:0035556">
    <property type="term" value="P:intracellular signal transduction"/>
    <property type="evidence" value="ECO:0007669"/>
    <property type="project" value="TreeGrafter"/>
</dbReference>
<gene>
    <name evidence="1" type="ORF">AB205_0143170</name>
</gene>
<organism evidence="1">
    <name type="scientific">Aquarana catesbeiana</name>
    <name type="common">American bullfrog</name>
    <name type="synonym">Rana catesbeiana</name>
    <dbReference type="NCBI Taxonomy" id="8400"/>
    <lineage>
        <taxon>Eukaryota</taxon>
        <taxon>Metazoa</taxon>
        <taxon>Chordata</taxon>
        <taxon>Craniata</taxon>
        <taxon>Vertebrata</taxon>
        <taxon>Euteleostomi</taxon>
        <taxon>Amphibia</taxon>
        <taxon>Batrachia</taxon>
        <taxon>Anura</taxon>
        <taxon>Neobatrachia</taxon>
        <taxon>Ranoidea</taxon>
        <taxon>Ranidae</taxon>
        <taxon>Aquarana</taxon>
    </lineage>
</organism>
<dbReference type="GO" id="GO:0007259">
    <property type="term" value="P:cell surface receptor signaling pathway via JAK-STAT"/>
    <property type="evidence" value="ECO:0007669"/>
    <property type="project" value="TreeGrafter"/>
</dbReference>
<dbReference type="GO" id="GO:0060397">
    <property type="term" value="P:growth hormone receptor signaling pathway via JAK-STAT"/>
    <property type="evidence" value="ECO:0007669"/>
    <property type="project" value="TreeGrafter"/>
</dbReference>
<dbReference type="GO" id="GO:0030154">
    <property type="term" value="P:cell differentiation"/>
    <property type="evidence" value="ECO:0007669"/>
    <property type="project" value="TreeGrafter"/>
</dbReference>
<dbReference type="OrthoDB" id="1915767at2759"/>
<dbReference type="EMBL" id="KV922526">
    <property type="protein sequence ID" value="PIN99391.1"/>
    <property type="molecule type" value="Genomic_DNA"/>
</dbReference>